<dbReference type="Proteomes" id="UP000032229">
    <property type="component" value="Chromosome"/>
</dbReference>
<dbReference type="KEGG" id="sze:AW14_00080"/>
<feature type="transmembrane region" description="Helical" evidence="1">
    <location>
        <begin position="50"/>
        <end position="70"/>
    </location>
</feature>
<reference evidence="2 3" key="1">
    <citation type="submission" date="2014-02" db="EMBL/GenBank/DDBJ databases">
        <authorList>
            <person name="Young C.-C."/>
            <person name="Hameed A."/>
            <person name="Huang H.-C."/>
            <person name="Shahina M."/>
        </authorList>
    </citation>
    <scope>NUCLEOTIDE SEQUENCE [LARGE SCALE GENOMIC DNA]</scope>
    <source>
        <strain evidence="2 3">CC-SAMT-1</strain>
    </source>
</reference>
<gene>
    <name evidence="2" type="ORF">AW14_00080</name>
</gene>
<dbReference type="HOGENOM" id="CLU_2371231_0_0_10"/>
<proteinExistence type="predicted"/>
<keyword evidence="1" id="KW-1133">Transmembrane helix</keyword>
<dbReference type="AlphaFoldDB" id="A0A0C5WP57"/>
<protein>
    <submittedName>
        <fullName evidence="2">Uncharacterized protein</fullName>
    </submittedName>
</protein>
<name>A0A0C5WP57_9FLAO</name>
<accession>A0A0C5WP57</accession>
<evidence type="ECO:0000313" key="3">
    <source>
        <dbReference type="Proteomes" id="UP000032229"/>
    </source>
</evidence>
<sequence>MSGAAASSGEPVVGVHNDIAYRTTLPDMLEHPLELFTFIALGRFVSPTKIPYDVIPIGLGIVLTILFLGFKRCIGVRLLLCGYTGINYSIFTVTQ</sequence>
<dbReference type="EMBL" id="CP007202">
    <property type="protein sequence ID" value="AJR04695.1"/>
    <property type="molecule type" value="Genomic_DNA"/>
</dbReference>
<keyword evidence="3" id="KW-1185">Reference proteome</keyword>
<keyword evidence="1" id="KW-0472">Membrane</keyword>
<evidence type="ECO:0000256" key="1">
    <source>
        <dbReference type="SAM" id="Phobius"/>
    </source>
</evidence>
<evidence type="ECO:0000313" key="2">
    <source>
        <dbReference type="EMBL" id="AJR04695.1"/>
    </source>
</evidence>
<keyword evidence="1" id="KW-0812">Transmembrane</keyword>
<organism evidence="2 3">
    <name type="scientific">Siansivirga zeaxanthinifaciens CC-SAMT-1</name>
    <dbReference type="NCBI Taxonomy" id="1454006"/>
    <lineage>
        <taxon>Bacteria</taxon>
        <taxon>Pseudomonadati</taxon>
        <taxon>Bacteroidota</taxon>
        <taxon>Flavobacteriia</taxon>
        <taxon>Flavobacteriales</taxon>
        <taxon>Flavobacteriaceae</taxon>
        <taxon>Siansivirga</taxon>
    </lineage>
</organism>